<dbReference type="InterPro" id="IPR042099">
    <property type="entry name" value="ANL_N_sf"/>
</dbReference>
<dbReference type="AlphaFoldDB" id="E5WUC1"/>
<organism evidence="3 4">
    <name type="scientific">Bacteroides eggerthii 1_2_48FAA</name>
    <dbReference type="NCBI Taxonomy" id="665953"/>
    <lineage>
        <taxon>Bacteria</taxon>
        <taxon>Pseudomonadati</taxon>
        <taxon>Bacteroidota</taxon>
        <taxon>Bacteroidia</taxon>
        <taxon>Bacteroidales</taxon>
        <taxon>Bacteroidaceae</taxon>
        <taxon>Bacteroides</taxon>
    </lineage>
</organism>
<sequence length="536" mass="61022">MENLYELLEEAAHKVPTKGIVIVNNSQCDLFLTYSELREKSRKIAFILKSYYQVKPVSKIIISVEKSENFILLFWGCVMAGCIPVLMPSVQFSNKNSIAFERLKNAIDILGVVTLITNDINLFEYYKSSFHKAVCVEDIMKQLDLLQDYSLHIPKRDSKDLCVIQFSSGSTGAPKGVMLSFNNILTNLKIKTLADEITTEDTLIHWMPYFHDYGLFGNHLVCLYNQITEIKIEPFSFLRDPLIFLKKISEYQVSICGGTTPSGLDLLIQKLEQSNDIKELDLSQVKTLSIGAEMVPSNLYVRLSPLFQLGFNRNAFRPSYGMAETTLIVSSCLPGYGNKNIRINREAFYEGIIKLVDKQQDFCEFVSAGRILPGLQVRIVKDGIPQNNLNLGEIQVKGACVMSGYYNDIQSTDEVLKDGWLSTGDLGFFDYNNILYIVGRKKETIIVNGQNFHPFDLENCVLEKFGLSIEKTVFTSFYSSTENREIVLHFFVLSRKMSEEQIRQLINECNAFLADKVGFAPEYSIKIKKRRNTQNF</sequence>
<dbReference type="Proteomes" id="UP000003246">
    <property type="component" value="Unassembled WGS sequence"/>
</dbReference>
<dbReference type="GO" id="GO:0005886">
    <property type="term" value="C:plasma membrane"/>
    <property type="evidence" value="ECO:0007669"/>
    <property type="project" value="TreeGrafter"/>
</dbReference>
<dbReference type="GO" id="GO:0006633">
    <property type="term" value="P:fatty acid biosynthetic process"/>
    <property type="evidence" value="ECO:0007669"/>
    <property type="project" value="TreeGrafter"/>
</dbReference>
<comment type="caution">
    <text evidence="3">The sequence shown here is derived from an EMBL/GenBank/DDBJ whole genome shotgun (WGS) entry which is preliminary data.</text>
</comment>
<dbReference type="InterPro" id="IPR020845">
    <property type="entry name" value="AMP-binding_CS"/>
</dbReference>
<feature type="domain" description="AMP-dependent synthetase/ligase" evidence="2">
    <location>
        <begin position="9"/>
        <end position="406"/>
    </location>
</feature>
<comment type="similarity">
    <text evidence="1">Belongs to the ATP-dependent AMP-binding enzyme family.</text>
</comment>
<evidence type="ECO:0000259" key="2">
    <source>
        <dbReference type="Pfam" id="PF00501"/>
    </source>
</evidence>
<dbReference type="Gene3D" id="3.30.300.30">
    <property type="match status" value="1"/>
</dbReference>
<dbReference type="InterPro" id="IPR000873">
    <property type="entry name" value="AMP-dep_synth/lig_dom"/>
</dbReference>
<evidence type="ECO:0000313" key="3">
    <source>
        <dbReference type="EMBL" id="EFV31495.1"/>
    </source>
</evidence>
<reference evidence="3 4" key="1">
    <citation type="submission" date="2010-10" db="EMBL/GenBank/DDBJ databases">
        <title>The Genome Sequence of Bacteroides eggerthii strain 1_2_48FAA.</title>
        <authorList>
            <consortium name="The Broad Institute Genome Sequencing Platform"/>
            <person name="Ward D."/>
            <person name="Earl A."/>
            <person name="Feldgarden M."/>
            <person name="Young S.K."/>
            <person name="Gargeya S."/>
            <person name="Zeng Q."/>
            <person name="Alvarado L."/>
            <person name="Berlin A."/>
            <person name="Bochicchio J."/>
            <person name="Chapman S.B."/>
            <person name="Chen Z."/>
            <person name="Freedman E."/>
            <person name="Gellesch M."/>
            <person name="Goldberg J."/>
            <person name="Griggs A."/>
            <person name="Gujja S."/>
            <person name="Heilman E."/>
            <person name="Heiman D."/>
            <person name="Howarth C."/>
            <person name="Mehta T."/>
            <person name="Neiman D."/>
            <person name="Pearson M."/>
            <person name="Roberts A."/>
            <person name="Saif S."/>
            <person name="Shea T."/>
            <person name="Shenoy N."/>
            <person name="Sisk P."/>
            <person name="Stolte C."/>
            <person name="Sykes S."/>
            <person name="White J."/>
            <person name="Yandava C."/>
            <person name="Allen-Vercoe E."/>
            <person name="Ambrose C."/>
            <person name="Strauss J."/>
            <person name="Daigneault M."/>
            <person name="Haas B."/>
            <person name="Nusbaum C."/>
            <person name="Birren B."/>
        </authorList>
    </citation>
    <scope>NUCLEOTIDE SEQUENCE [LARGE SCALE GENOMIC DNA]</scope>
    <source>
        <strain evidence="3 4">1_2_48FAA</strain>
    </source>
</reference>
<dbReference type="PANTHER" id="PTHR22754:SF32">
    <property type="entry name" value="DISCO-INTERACTING PROTEIN 2"/>
    <property type="match status" value="1"/>
</dbReference>
<dbReference type="Pfam" id="PF00501">
    <property type="entry name" value="AMP-binding"/>
    <property type="match status" value="1"/>
</dbReference>
<dbReference type="PANTHER" id="PTHR22754">
    <property type="entry name" value="DISCO-INTERACTING PROTEIN 2 DIP2 -RELATED"/>
    <property type="match status" value="1"/>
</dbReference>
<accession>E5WUC1</accession>
<evidence type="ECO:0000256" key="1">
    <source>
        <dbReference type="ARBA" id="ARBA00006432"/>
    </source>
</evidence>
<evidence type="ECO:0000313" key="4">
    <source>
        <dbReference type="Proteomes" id="UP000003246"/>
    </source>
</evidence>
<proteinExistence type="inferred from homology"/>
<dbReference type="HOGENOM" id="CLU_000022_23_7_10"/>
<name>E5WUC1_9BACE</name>
<dbReference type="GO" id="GO:0070566">
    <property type="term" value="F:adenylyltransferase activity"/>
    <property type="evidence" value="ECO:0007669"/>
    <property type="project" value="TreeGrafter"/>
</dbReference>
<dbReference type="EMBL" id="ACWG01000003">
    <property type="protein sequence ID" value="EFV31495.1"/>
    <property type="molecule type" value="Genomic_DNA"/>
</dbReference>
<dbReference type="Gene3D" id="3.40.50.12780">
    <property type="entry name" value="N-terminal domain of ligase-like"/>
    <property type="match status" value="1"/>
</dbReference>
<dbReference type="InterPro" id="IPR045851">
    <property type="entry name" value="AMP-bd_C_sf"/>
</dbReference>
<dbReference type="SUPFAM" id="SSF56801">
    <property type="entry name" value="Acetyl-CoA synthetase-like"/>
    <property type="match status" value="1"/>
</dbReference>
<dbReference type="PROSITE" id="PS00455">
    <property type="entry name" value="AMP_BINDING"/>
    <property type="match status" value="1"/>
</dbReference>
<dbReference type="RefSeq" id="WP_004292645.1">
    <property type="nucleotide sequence ID" value="NZ_GL622538.1"/>
</dbReference>
<protein>
    <submittedName>
        <fullName evidence="3">AMP-binding enzyme</fullName>
    </submittedName>
</protein>
<gene>
    <name evidence="3" type="ORF">HMPREF1016_00235</name>
</gene>